<dbReference type="InterPro" id="IPR036388">
    <property type="entry name" value="WH-like_DNA-bd_sf"/>
</dbReference>
<dbReference type="InterPro" id="IPR000524">
    <property type="entry name" value="Tscrpt_reg_HTH_GntR"/>
</dbReference>
<dbReference type="InterPro" id="IPR011663">
    <property type="entry name" value="UTRA"/>
</dbReference>
<dbReference type="InterPro" id="IPR036390">
    <property type="entry name" value="WH_DNA-bd_sf"/>
</dbReference>
<organism evidence="5 6">
    <name type="scientific">Companilactobacillus kimchii DSM 13961 = JCM 10707</name>
    <dbReference type="NCBI Taxonomy" id="1423765"/>
    <lineage>
        <taxon>Bacteria</taxon>
        <taxon>Bacillati</taxon>
        <taxon>Bacillota</taxon>
        <taxon>Bacilli</taxon>
        <taxon>Lactobacillales</taxon>
        <taxon>Lactobacillaceae</taxon>
        <taxon>Companilactobacillus</taxon>
        <taxon>Companilactobacillus kimchii</taxon>
    </lineage>
</organism>
<feature type="domain" description="HTH gntR-type" evidence="4">
    <location>
        <begin position="33"/>
        <end position="101"/>
    </location>
</feature>
<dbReference type="EMBL" id="AZDH01000001">
    <property type="protein sequence ID" value="KRK53359.1"/>
    <property type="molecule type" value="Genomic_DNA"/>
</dbReference>
<dbReference type="PROSITE" id="PS50949">
    <property type="entry name" value="HTH_GNTR"/>
    <property type="match status" value="1"/>
</dbReference>
<dbReference type="PANTHER" id="PTHR44846">
    <property type="entry name" value="MANNOSYL-D-GLYCERATE TRANSPORT/METABOLISM SYSTEM REPRESSOR MNGR-RELATED"/>
    <property type="match status" value="1"/>
</dbReference>
<dbReference type="Pfam" id="PF00392">
    <property type="entry name" value="GntR"/>
    <property type="match status" value="1"/>
</dbReference>
<dbReference type="Gene3D" id="1.10.10.10">
    <property type="entry name" value="Winged helix-like DNA-binding domain superfamily/Winged helix DNA-binding domain"/>
    <property type="match status" value="1"/>
</dbReference>
<dbReference type="SUPFAM" id="SSF46785">
    <property type="entry name" value="Winged helix' DNA-binding domain"/>
    <property type="match status" value="1"/>
</dbReference>
<evidence type="ECO:0000313" key="6">
    <source>
        <dbReference type="Proteomes" id="UP000051499"/>
    </source>
</evidence>
<keyword evidence="2" id="KW-0238">DNA-binding</keyword>
<dbReference type="CDD" id="cd07377">
    <property type="entry name" value="WHTH_GntR"/>
    <property type="match status" value="1"/>
</dbReference>
<accession>A0ABR5NWN8</accession>
<comment type="caution">
    <text evidence="5">The sequence shown here is derived from an EMBL/GenBank/DDBJ whole genome shotgun (WGS) entry which is preliminary data.</text>
</comment>
<proteinExistence type="predicted"/>
<sequence>MEHAFINDANQHYNKYYNEDRNIKDGEKYMAMQILYQKVADDIKKNILSGNYTVGSLIPTENELEAKYEVSKITVRKAVEQLVSEGYLVKKSGIGTRVISNNLFNKLSKARSYSSIVNEQGNLSKKILQVELIDANETPLSEAFKNQNILYIKRLYLLNDKPFIIVNHYLPMLKVPDKIEELENQSLYTFLKNSGREISSFKDAFSAVNLNLEDQKLLSKTESLALKRIRRGYDNKGNLIEYTISIYDSNKMPYEIEYEI</sequence>
<dbReference type="Proteomes" id="UP000051499">
    <property type="component" value="Unassembled WGS sequence"/>
</dbReference>
<keyword evidence="1" id="KW-0805">Transcription regulation</keyword>
<evidence type="ECO:0000256" key="3">
    <source>
        <dbReference type="ARBA" id="ARBA00023163"/>
    </source>
</evidence>
<dbReference type="InterPro" id="IPR028978">
    <property type="entry name" value="Chorismate_lyase_/UTRA_dom_sf"/>
</dbReference>
<dbReference type="PRINTS" id="PR00035">
    <property type="entry name" value="HTHGNTR"/>
</dbReference>
<gene>
    <name evidence="5" type="ORF">FC97_GL000079</name>
</gene>
<evidence type="ECO:0000259" key="4">
    <source>
        <dbReference type="PROSITE" id="PS50949"/>
    </source>
</evidence>
<evidence type="ECO:0000313" key="5">
    <source>
        <dbReference type="EMBL" id="KRK53359.1"/>
    </source>
</evidence>
<dbReference type="Gene3D" id="3.40.1410.10">
    <property type="entry name" value="Chorismate lyase-like"/>
    <property type="match status" value="1"/>
</dbReference>
<protein>
    <submittedName>
        <fullName evidence="5">Transcription regulator</fullName>
    </submittedName>
</protein>
<reference evidence="5 6" key="1">
    <citation type="journal article" date="2015" name="Genome Announc.">
        <title>Expanding the biotechnology potential of lactobacilli through comparative genomics of 213 strains and associated genera.</title>
        <authorList>
            <person name="Sun Z."/>
            <person name="Harris H.M."/>
            <person name="McCann A."/>
            <person name="Guo C."/>
            <person name="Argimon S."/>
            <person name="Zhang W."/>
            <person name="Yang X."/>
            <person name="Jeffery I.B."/>
            <person name="Cooney J.C."/>
            <person name="Kagawa T.F."/>
            <person name="Liu W."/>
            <person name="Song Y."/>
            <person name="Salvetti E."/>
            <person name="Wrobel A."/>
            <person name="Rasinkangas P."/>
            <person name="Parkhill J."/>
            <person name="Rea M.C."/>
            <person name="O'Sullivan O."/>
            <person name="Ritari J."/>
            <person name="Douillard F.P."/>
            <person name="Paul Ross R."/>
            <person name="Yang R."/>
            <person name="Briner A.E."/>
            <person name="Felis G.E."/>
            <person name="de Vos W.M."/>
            <person name="Barrangou R."/>
            <person name="Klaenhammer T.R."/>
            <person name="Caufield P.W."/>
            <person name="Cui Y."/>
            <person name="Zhang H."/>
            <person name="O'Toole P.W."/>
        </authorList>
    </citation>
    <scope>NUCLEOTIDE SEQUENCE [LARGE SCALE GENOMIC DNA]</scope>
    <source>
        <strain evidence="5 6">DSM 13961</strain>
    </source>
</reference>
<dbReference type="PANTHER" id="PTHR44846:SF1">
    <property type="entry name" value="MANNOSYL-D-GLYCERATE TRANSPORT_METABOLISM SYSTEM REPRESSOR MNGR-RELATED"/>
    <property type="match status" value="1"/>
</dbReference>
<dbReference type="SMART" id="SM00345">
    <property type="entry name" value="HTH_GNTR"/>
    <property type="match status" value="1"/>
</dbReference>
<keyword evidence="6" id="KW-1185">Reference proteome</keyword>
<dbReference type="Pfam" id="PF07702">
    <property type="entry name" value="UTRA"/>
    <property type="match status" value="1"/>
</dbReference>
<name>A0ABR5NWN8_9LACO</name>
<dbReference type="InterPro" id="IPR050679">
    <property type="entry name" value="Bact_HTH_transcr_reg"/>
</dbReference>
<evidence type="ECO:0000256" key="2">
    <source>
        <dbReference type="ARBA" id="ARBA00023125"/>
    </source>
</evidence>
<dbReference type="SMART" id="SM00866">
    <property type="entry name" value="UTRA"/>
    <property type="match status" value="1"/>
</dbReference>
<evidence type="ECO:0000256" key="1">
    <source>
        <dbReference type="ARBA" id="ARBA00023015"/>
    </source>
</evidence>
<keyword evidence="3" id="KW-0804">Transcription</keyword>
<dbReference type="SUPFAM" id="SSF64288">
    <property type="entry name" value="Chorismate lyase-like"/>
    <property type="match status" value="1"/>
</dbReference>